<protein>
    <submittedName>
        <fullName evidence="2">Thiol-disulfide oxidoreductase DCC</fullName>
    </submittedName>
</protein>
<dbReference type="PATRIC" id="fig|158500.4.peg.3225"/>
<comment type="caution">
    <text evidence="2">The sequence shown here is derived from an EMBL/GenBank/DDBJ whole genome shotgun (WGS) entry which is preliminary data.</text>
</comment>
<keyword evidence="1" id="KW-0472">Membrane</keyword>
<dbReference type="RefSeq" id="WP_036526854.1">
    <property type="nucleotide sequence ID" value="NZ_JFYZ01000015.1"/>
</dbReference>
<organism evidence="2 3">
    <name type="scientific">Novosphingobium resinovorum</name>
    <dbReference type="NCBI Taxonomy" id="158500"/>
    <lineage>
        <taxon>Bacteria</taxon>
        <taxon>Pseudomonadati</taxon>
        <taxon>Pseudomonadota</taxon>
        <taxon>Alphaproteobacteria</taxon>
        <taxon>Sphingomonadales</taxon>
        <taxon>Sphingomonadaceae</taxon>
        <taxon>Novosphingobium</taxon>
    </lineage>
</organism>
<feature type="transmembrane region" description="Helical" evidence="1">
    <location>
        <begin position="191"/>
        <end position="210"/>
    </location>
</feature>
<name>A0A031JWJ9_9SPHN</name>
<keyword evidence="1" id="KW-1133">Transmembrane helix</keyword>
<feature type="transmembrane region" description="Helical" evidence="1">
    <location>
        <begin position="280"/>
        <end position="302"/>
    </location>
</feature>
<evidence type="ECO:0000313" key="2">
    <source>
        <dbReference type="EMBL" id="EZP80742.1"/>
    </source>
</evidence>
<reference evidence="2 3" key="1">
    <citation type="submission" date="2014-03" db="EMBL/GenBank/DDBJ databases">
        <title>Whole genome sequence of Novosphingobium resinovorum KF1.</title>
        <authorList>
            <person name="Gan H.M."/>
            <person name="Gan H.Y."/>
            <person name="Chew T.H."/>
            <person name="Savka M.A."/>
        </authorList>
    </citation>
    <scope>NUCLEOTIDE SEQUENCE [LARGE SCALE GENOMIC DNA]</scope>
    <source>
        <strain evidence="2 3">KF1</strain>
    </source>
</reference>
<evidence type="ECO:0000256" key="1">
    <source>
        <dbReference type="SAM" id="Phobius"/>
    </source>
</evidence>
<dbReference type="Proteomes" id="UP000024329">
    <property type="component" value="Unassembled WGS sequence"/>
</dbReference>
<feature type="transmembrane region" description="Helical" evidence="1">
    <location>
        <begin position="352"/>
        <end position="372"/>
    </location>
</feature>
<feature type="transmembrane region" description="Helical" evidence="1">
    <location>
        <begin position="314"/>
        <end position="340"/>
    </location>
</feature>
<feature type="transmembrane region" description="Helical" evidence="1">
    <location>
        <begin position="222"/>
        <end position="249"/>
    </location>
</feature>
<dbReference type="STRING" id="158500.BES08_11620"/>
<gene>
    <name evidence="2" type="ORF">BV97_03161</name>
</gene>
<keyword evidence="1" id="KW-0812">Transmembrane</keyword>
<feature type="transmembrane region" description="Helical" evidence="1">
    <location>
        <begin position="82"/>
        <end position="101"/>
    </location>
</feature>
<dbReference type="EMBL" id="JFYZ01000015">
    <property type="protein sequence ID" value="EZP80742.1"/>
    <property type="molecule type" value="Genomic_DNA"/>
</dbReference>
<accession>A0A031JWJ9</accession>
<dbReference type="AlphaFoldDB" id="A0A031JWJ9"/>
<sequence>MSSAPGTSLFRPIAWRSLSQGAATPTFDGLTAVAPSWGVAALFSIVGDPWGLTGREGALYMLLAWSVVATSVMTILFPRKTYAFVALAACTVLLYALRLPVASNNKTITTMFDLCILLSGTVLAAQGKLTRERLYESLRTPARLILATMYFYGIFHKINTDFLDPTVSCAVGLYKPLAEPFGLEDNLVGRYLAIWSTFVIEGIAIVALFWKRWFAIGLTSALVFHYIIPISAYSWYMDFSSLVFALYMLTMPREASAKIYEITCRHVVEPLRSLFGRIGILAPIAALLAIATLVVLLLALANPGRPALMLLHSIFILTWAVVGGVAMTAMIYAAMLYLPYRGGTAGRNPYAAWNWIVPVLYFISCLSPYLGLKTESSINMFSNLHTEGGTTNHLLFSRPPYLFDYQRDVVQVVASSSPSLTRTANEGRMNVLFSIEEFLRRHPDQWVTYIHDGQLIEQATAASLTLESATWLERKLLIFKQVDPNRPKVCTH</sequence>
<proteinExistence type="predicted"/>
<feature type="transmembrane region" description="Helical" evidence="1">
    <location>
        <begin position="58"/>
        <end position="77"/>
    </location>
</feature>
<evidence type="ECO:0000313" key="3">
    <source>
        <dbReference type="Proteomes" id="UP000024329"/>
    </source>
</evidence>
<dbReference type="eggNOG" id="COG3011">
    <property type="taxonomic scope" value="Bacteria"/>
</dbReference>